<dbReference type="AlphaFoldDB" id="A0A543PJA4"/>
<dbReference type="Proteomes" id="UP000319865">
    <property type="component" value="Unassembled WGS sequence"/>
</dbReference>
<name>A0A543PJA4_9ACTN</name>
<dbReference type="InterPro" id="IPR035919">
    <property type="entry name" value="EAL_sf"/>
</dbReference>
<feature type="region of interest" description="Disordered" evidence="1">
    <location>
        <begin position="636"/>
        <end position="655"/>
    </location>
</feature>
<evidence type="ECO:0000259" key="3">
    <source>
        <dbReference type="PROSITE" id="PS50887"/>
    </source>
</evidence>
<dbReference type="PROSITE" id="PS50887">
    <property type="entry name" value="GGDEF"/>
    <property type="match status" value="1"/>
</dbReference>
<organism evidence="4 5">
    <name type="scientific">Blastococcus colisei</name>
    <dbReference type="NCBI Taxonomy" id="1564162"/>
    <lineage>
        <taxon>Bacteria</taxon>
        <taxon>Bacillati</taxon>
        <taxon>Actinomycetota</taxon>
        <taxon>Actinomycetes</taxon>
        <taxon>Geodermatophilales</taxon>
        <taxon>Geodermatophilaceae</taxon>
        <taxon>Blastococcus</taxon>
    </lineage>
</organism>
<evidence type="ECO:0000256" key="1">
    <source>
        <dbReference type="SAM" id="MobiDB-lite"/>
    </source>
</evidence>
<proteinExistence type="predicted"/>
<reference evidence="4 5" key="1">
    <citation type="submission" date="2019-06" db="EMBL/GenBank/DDBJ databases">
        <title>Sequencing the genomes of 1000 actinobacteria strains.</title>
        <authorList>
            <person name="Klenk H.-P."/>
        </authorList>
    </citation>
    <scope>NUCLEOTIDE SEQUENCE [LARGE SCALE GENOMIC DNA]</scope>
    <source>
        <strain evidence="4 5">DSM 46837</strain>
    </source>
</reference>
<protein>
    <submittedName>
        <fullName evidence="4">Diguanylate cyclase (GGDEF)-like protein</fullName>
    </submittedName>
</protein>
<sequence>MRRFIMSRVLLLVVIGPVLAAMVWLMLTLDSRGHTRADAQGAQTAEVIAATVVGPHLNAGALTAGRFADEALSDLRQDVSQLRHDGQLLGIGVWGLDGTPLFEGSPGGSDVVRLSQSDLERAQGGQSWTVHDQTADGQARLRVFLPFRAEGTAASAGSVVQVVIPHSQLTAATEDRLLRQQVSVGVIFAVIVAGLGGLRYRLLRRERHARHDLLTGLLNRRALYEDARGLLAKASSTRPLALLLIDLSEFKSVNDTLGHTAGDLLLQQVAAALQGAVRSDDLVVRLGGDEFGVLLTSLPNTGAAQDRADQLLRRLREAPFTVHGMELAVDASIGVALAPEHGRNLPDLLQRADVAMYQAKRGRRGTTVYDPGTDQHTVGQLAMVTDLRRALENDEFVLHYQPKVSLADLKVTSVEALVRWQHPTRGLLPPGEFLPVLERSGLMQPLTRWVLREAVQQAASWRRAGMPLQVAVNISPRSLLEDDLPARVLAVLRGAELPASLLQLEVTETAVMTNPERAAFVLTQLQARGVEVAIDDFGAGYTSLALLRILPITALKIDSSLVSQMLDHAADEAVTQAVIDLAHRLGFSVTAEGVETDALLDRLAALNCDQAQGYVVSAPLPPAAFEGWLTDWRARTSSTAGRSGTPPQRISPSHG</sequence>
<dbReference type="PANTHER" id="PTHR44757:SF4">
    <property type="entry name" value="DIGUANYLATE CYCLASE DGCE-RELATED"/>
    <property type="match status" value="1"/>
</dbReference>
<dbReference type="InterPro" id="IPR001633">
    <property type="entry name" value="EAL_dom"/>
</dbReference>
<dbReference type="CDD" id="cd01949">
    <property type="entry name" value="GGDEF"/>
    <property type="match status" value="1"/>
</dbReference>
<dbReference type="Pfam" id="PF00990">
    <property type="entry name" value="GGDEF"/>
    <property type="match status" value="1"/>
</dbReference>
<feature type="domain" description="GGDEF" evidence="3">
    <location>
        <begin position="238"/>
        <end position="371"/>
    </location>
</feature>
<dbReference type="PANTHER" id="PTHR44757">
    <property type="entry name" value="DIGUANYLATE CYCLASE DGCP"/>
    <property type="match status" value="1"/>
</dbReference>
<dbReference type="CDD" id="cd01948">
    <property type="entry name" value="EAL"/>
    <property type="match status" value="1"/>
</dbReference>
<dbReference type="SMART" id="SM00267">
    <property type="entry name" value="GGDEF"/>
    <property type="match status" value="1"/>
</dbReference>
<dbReference type="Pfam" id="PF00563">
    <property type="entry name" value="EAL"/>
    <property type="match status" value="1"/>
</dbReference>
<evidence type="ECO:0000313" key="4">
    <source>
        <dbReference type="EMBL" id="TQN44161.1"/>
    </source>
</evidence>
<dbReference type="NCBIfam" id="TIGR00254">
    <property type="entry name" value="GGDEF"/>
    <property type="match status" value="1"/>
</dbReference>
<dbReference type="InterPro" id="IPR052155">
    <property type="entry name" value="Biofilm_reg_signaling"/>
</dbReference>
<dbReference type="InterPro" id="IPR029787">
    <property type="entry name" value="Nucleotide_cyclase"/>
</dbReference>
<dbReference type="Gene3D" id="3.20.20.450">
    <property type="entry name" value="EAL domain"/>
    <property type="match status" value="1"/>
</dbReference>
<dbReference type="InterPro" id="IPR043128">
    <property type="entry name" value="Rev_trsase/Diguanyl_cyclase"/>
</dbReference>
<evidence type="ECO:0000313" key="5">
    <source>
        <dbReference type="Proteomes" id="UP000319865"/>
    </source>
</evidence>
<dbReference type="SMART" id="SM00052">
    <property type="entry name" value="EAL"/>
    <property type="match status" value="1"/>
</dbReference>
<comment type="caution">
    <text evidence="4">The sequence shown here is derived from an EMBL/GenBank/DDBJ whole genome shotgun (WGS) entry which is preliminary data.</text>
</comment>
<dbReference type="SUPFAM" id="SSF55073">
    <property type="entry name" value="Nucleotide cyclase"/>
    <property type="match status" value="1"/>
</dbReference>
<dbReference type="PROSITE" id="PS50883">
    <property type="entry name" value="EAL"/>
    <property type="match status" value="1"/>
</dbReference>
<dbReference type="SUPFAM" id="SSF141868">
    <property type="entry name" value="EAL domain-like"/>
    <property type="match status" value="1"/>
</dbReference>
<accession>A0A543PJA4</accession>
<gene>
    <name evidence="4" type="ORF">FHU33_3653</name>
</gene>
<keyword evidence="5" id="KW-1185">Reference proteome</keyword>
<feature type="domain" description="EAL" evidence="2">
    <location>
        <begin position="380"/>
        <end position="633"/>
    </location>
</feature>
<dbReference type="EMBL" id="VFQE01000001">
    <property type="protein sequence ID" value="TQN44161.1"/>
    <property type="molecule type" value="Genomic_DNA"/>
</dbReference>
<evidence type="ECO:0000259" key="2">
    <source>
        <dbReference type="PROSITE" id="PS50883"/>
    </source>
</evidence>
<dbReference type="InterPro" id="IPR000160">
    <property type="entry name" value="GGDEF_dom"/>
</dbReference>
<dbReference type="Gene3D" id="3.30.70.270">
    <property type="match status" value="1"/>
</dbReference>